<dbReference type="AlphaFoldDB" id="A0AAV3YFM4"/>
<keyword evidence="3" id="KW-1185">Reference proteome</keyword>
<organism evidence="2 3">
    <name type="scientific">Plakobranchus ocellatus</name>
    <dbReference type="NCBI Taxonomy" id="259542"/>
    <lineage>
        <taxon>Eukaryota</taxon>
        <taxon>Metazoa</taxon>
        <taxon>Spiralia</taxon>
        <taxon>Lophotrochozoa</taxon>
        <taxon>Mollusca</taxon>
        <taxon>Gastropoda</taxon>
        <taxon>Heterobranchia</taxon>
        <taxon>Euthyneura</taxon>
        <taxon>Panpulmonata</taxon>
        <taxon>Sacoglossa</taxon>
        <taxon>Placobranchoidea</taxon>
        <taxon>Plakobranchidae</taxon>
        <taxon>Plakobranchus</taxon>
    </lineage>
</organism>
<comment type="caution">
    <text evidence="2">The sequence shown here is derived from an EMBL/GenBank/DDBJ whole genome shotgun (WGS) entry which is preliminary data.</text>
</comment>
<feature type="domain" description="BRWD/PHIP N-terminal" evidence="1">
    <location>
        <begin position="3"/>
        <end position="66"/>
    </location>
</feature>
<sequence>MNSNNSSPSVLEPELYFLIARFLSNGPCKKAAKVLLEEMEKFKLLPQRVDWEGNEHYRSYENLVSDENILCCSIKGLTFKQFIISHVS</sequence>
<gene>
    <name evidence="2" type="ORF">PoB_000736400</name>
</gene>
<reference evidence="2 3" key="1">
    <citation type="journal article" date="2021" name="Elife">
        <title>Chloroplast acquisition without the gene transfer in kleptoplastic sea slugs, Plakobranchus ocellatus.</title>
        <authorList>
            <person name="Maeda T."/>
            <person name="Takahashi S."/>
            <person name="Yoshida T."/>
            <person name="Shimamura S."/>
            <person name="Takaki Y."/>
            <person name="Nagai Y."/>
            <person name="Toyoda A."/>
            <person name="Suzuki Y."/>
            <person name="Arimoto A."/>
            <person name="Ishii H."/>
            <person name="Satoh N."/>
            <person name="Nishiyama T."/>
            <person name="Hasebe M."/>
            <person name="Maruyama T."/>
            <person name="Minagawa J."/>
            <person name="Obokata J."/>
            <person name="Shigenobu S."/>
        </authorList>
    </citation>
    <scope>NUCLEOTIDE SEQUENCE [LARGE SCALE GENOMIC DNA]</scope>
</reference>
<evidence type="ECO:0000259" key="1">
    <source>
        <dbReference type="Pfam" id="PF25437"/>
    </source>
</evidence>
<dbReference type="PANTHER" id="PTHR16266:SF17">
    <property type="entry name" value="BRWD3"/>
    <property type="match status" value="1"/>
</dbReference>
<dbReference type="Pfam" id="PF25437">
    <property type="entry name" value="BRWD1_N"/>
    <property type="match status" value="1"/>
</dbReference>
<dbReference type="GO" id="GO:0007010">
    <property type="term" value="P:cytoskeleton organization"/>
    <property type="evidence" value="ECO:0007669"/>
    <property type="project" value="TreeGrafter"/>
</dbReference>
<dbReference type="GO" id="GO:0008360">
    <property type="term" value="P:regulation of cell shape"/>
    <property type="evidence" value="ECO:0007669"/>
    <property type="project" value="TreeGrafter"/>
</dbReference>
<dbReference type="PANTHER" id="PTHR16266">
    <property type="entry name" value="WD REPEAT DOMAIN 9"/>
    <property type="match status" value="1"/>
</dbReference>
<dbReference type="Proteomes" id="UP000735302">
    <property type="component" value="Unassembled WGS sequence"/>
</dbReference>
<evidence type="ECO:0000313" key="2">
    <source>
        <dbReference type="EMBL" id="GFN80858.1"/>
    </source>
</evidence>
<dbReference type="GO" id="GO:0005634">
    <property type="term" value="C:nucleus"/>
    <property type="evidence" value="ECO:0007669"/>
    <property type="project" value="TreeGrafter"/>
</dbReference>
<proteinExistence type="predicted"/>
<dbReference type="EMBL" id="BLXT01000847">
    <property type="protein sequence ID" value="GFN80858.1"/>
    <property type="molecule type" value="Genomic_DNA"/>
</dbReference>
<dbReference type="InterPro" id="IPR057452">
    <property type="entry name" value="BRWD/PHIP_N"/>
</dbReference>
<evidence type="ECO:0000313" key="3">
    <source>
        <dbReference type="Proteomes" id="UP000735302"/>
    </source>
</evidence>
<dbReference type="GO" id="GO:0006357">
    <property type="term" value="P:regulation of transcription by RNA polymerase II"/>
    <property type="evidence" value="ECO:0007669"/>
    <property type="project" value="TreeGrafter"/>
</dbReference>
<protein>
    <submittedName>
        <fullName evidence="2">Bromodomain and WD repeat-containing protein 1</fullName>
    </submittedName>
</protein>
<accession>A0AAV3YFM4</accession>
<dbReference type="InterPro" id="IPR052060">
    <property type="entry name" value="Bromo_WD_repeat"/>
</dbReference>
<name>A0AAV3YFM4_9GAST</name>